<comment type="catalytic activity">
    <reaction evidence="7 8">
        <text>D-erythrose 4-phosphate + phosphoenolpyruvate + H2O = 7-phospho-2-dehydro-3-deoxy-D-arabino-heptonate + phosphate</text>
        <dbReference type="Rhea" id="RHEA:14717"/>
        <dbReference type="ChEBI" id="CHEBI:15377"/>
        <dbReference type="ChEBI" id="CHEBI:16897"/>
        <dbReference type="ChEBI" id="CHEBI:43474"/>
        <dbReference type="ChEBI" id="CHEBI:58394"/>
        <dbReference type="ChEBI" id="CHEBI:58702"/>
        <dbReference type="EC" id="2.5.1.54"/>
    </reaction>
</comment>
<dbReference type="PANTHER" id="PTHR21225">
    <property type="entry name" value="PHOSPHO-2-DEHYDRO-3-DEOXYHEPTONATE ALDOLASE DAHP SYNTHETASE"/>
    <property type="match status" value="1"/>
</dbReference>
<keyword evidence="4 8" id="KW-0028">Amino-acid biosynthesis</keyword>
<dbReference type="Pfam" id="PF00793">
    <property type="entry name" value="DAHP_synth_1"/>
    <property type="match status" value="1"/>
</dbReference>
<dbReference type="EC" id="2.5.1.54" evidence="8"/>
<comment type="function">
    <text evidence="1 8">Stereospecific condensation of phosphoenolpyruvate (PEP) and D-erythrose-4-phosphate (E4P) giving rise to 3-deoxy-D-arabino-heptulosonate-7-phosphate (DAHP).</text>
</comment>
<evidence type="ECO:0000259" key="10">
    <source>
        <dbReference type="Pfam" id="PF00793"/>
    </source>
</evidence>
<evidence type="ECO:0000313" key="11">
    <source>
        <dbReference type="EMBL" id="MBD5779663.1"/>
    </source>
</evidence>
<evidence type="ECO:0000256" key="8">
    <source>
        <dbReference type="PIRNR" id="PIRNR001361"/>
    </source>
</evidence>
<dbReference type="NCBIfam" id="TIGR00034">
    <property type="entry name" value="aroFGH"/>
    <property type="match status" value="1"/>
</dbReference>
<feature type="region of interest" description="Disordered" evidence="9">
    <location>
        <begin position="1"/>
        <end position="36"/>
    </location>
</feature>
<evidence type="ECO:0000256" key="5">
    <source>
        <dbReference type="ARBA" id="ARBA00022679"/>
    </source>
</evidence>
<dbReference type="InterPro" id="IPR006218">
    <property type="entry name" value="DAHP1/KDSA"/>
</dbReference>
<dbReference type="AlphaFoldDB" id="A0A927F744"/>
<comment type="pathway">
    <text evidence="2 8">Metabolic intermediate biosynthesis; chorismate biosynthesis; chorismate from D-erythrose 4-phosphate and phosphoenolpyruvate: step 1/7.</text>
</comment>
<evidence type="ECO:0000256" key="4">
    <source>
        <dbReference type="ARBA" id="ARBA00022605"/>
    </source>
</evidence>
<evidence type="ECO:0000313" key="12">
    <source>
        <dbReference type="Proteomes" id="UP000622317"/>
    </source>
</evidence>
<dbReference type="GO" id="GO:0003849">
    <property type="term" value="F:3-deoxy-7-phosphoheptulonate synthase activity"/>
    <property type="evidence" value="ECO:0007669"/>
    <property type="project" value="UniProtKB-EC"/>
</dbReference>
<evidence type="ECO:0000256" key="3">
    <source>
        <dbReference type="ARBA" id="ARBA00007985"/>
    </source>
</evidence>
<evidence type="ECO:0000256" key="7">
    <source>
        <dbReference type="ARBA" id="ARBA00047508"/>
    </source>
</evidence>
<dbReference type="InterPro" id="IPR006219">
    <property type="entry name" value="DAHP_synth_1"/>
</dbReference>
<dbReference type="PANTHER" id="PTHR21225:SF12">
    <property type="entry name" value="PHOSPHO-2-DEHYDRO-3-DEOXYHEPTONATE ALDOLASE, TYROSINE-INHIBITED"/>
    <property type="match status" value="1"/>
</dbReference>
<evidence type="ECO:0000256" key="1">
    <source>
        <dbReference type="ARBA" id="ARBA00003726"/>
    </source>
</evidence>
<dbReference type="Gene3D" id="3.20.20.70">
    <property type="entry name" value="Aldolase class I"/>
    <property type="match status" value="1"/>
</dbReference>
<evidence type="ECO:0000256" key="9">
    <source>
        <dbReference type="SAM" id="MobiDB-lite"/>
    </source>
</evidence>
<evidence type="ECO:0000256" key="2">
    <source>
        <dbReference type="ARBA" id="ARBA00004688"/>
    </source>
</evidence>
<keyword evidence="6 8" id="KW-0057">Aromatic amino acid biosynthesis</keyword>
<dbReference type="Proteomes" id="UP000622317">
    <property type="component" value="Unassembled WGS sequence"/>
</dbReference>
<dbReference type="NCBIfam" id="NF009395">
    <property type="entry name" value="PRK12755.1"/>
    <property type="match status" value="1"/>
</dbReference>
<name>A0A927F744_9BACT</name>
<dbReference type="InterPro" id="IPR013785">
    <property type="entry name" value="Aldolase_TIM"/>
</dbReference>
<gene>
    <name evidence="11" type="ORF">IEN85_09165</name>
</gene>
<feature type="domain" description="DAHP synthetase I/KDSA" evidence="10">
    <location>
        <begin position="53"/>
        <end position="347"/>
    </location>
</feature>
<reference evidence="11" key="1">
    <citation type="submission" date="2020-09" db="EMBL/GenBank/DDBJ databases">
        <title>Pelagicoccus enzymogenes sp. nov. with an EPS production, isolated from marine sediment.</title>
        <authorList>
            <person name="Feng X."/>
        </authorList>
    </citation>
    <scope>NUCLEOTIDE SEQUENCE</scope>
    <source>
        <strain evidence="11">NFK12</strain>
    </source>
</reference>
<dbReference type="GO" id="GO:0008652">
    <property type="term" value="P:amino acid biosynthetic process"/>
    <property type="evidence" value="ECO:0007669"/>
    <property type="project" value="UniProtKB-KW"/>
</dbReference>
<dbReference type="GO" id="GO:0009073">
    <property type="term" value="P:aromatic amino acid family biosynthetic process"/>
    <property type="evidence" value="ECO:0007669"/>
    <property type="project" value="UniProtKB-KW"/>
</dbReference>
<feature type="compositionally biased region" description="Low complexity" evidence="9">
    <location>
        <begin position="13"/>
        <end position="28"/>
    </location>
</feature>
<comment type="caution">
    <text evidence="11">The sequence shown here is derived from an EMBL/GenBank/DDBJ whole genome shotgun (WGS) entry which is preliminary data.</text>
</comment>
<keyword evidence="5 8" id="KW-0808">Transferase</keyword>
<dbReference type="EMBL" id="JACYFG010000013">
    <property type="protein sequence ID" value="MBD5779663.1"/>
    <property type="molecule type" value="Genomic_DNA"/>
</dbReference>
<comment type="similarity">
    <text evidence="3 8">Belongs to the class-I DAHP synthase family.</text>
</comment>
<sequence length="355" mass="38479">MNATILPEREAVPPAKSSSSTQSIQPPSKLRRDIPLSPTARETVAKGRREVSAILQGSDSKRMVVVCGPCSIDDVNAAHVYAERLLRLSASVREKLVIVMRTYFEKPRSVMGWKGLLYDPMTTGDRSPTTGISMARRFTARVNDAGLPCATEFLNPLLALYLEDSMAYGSIGSRTVESQIHRELASRLPMPMGMKNGMDSSVASAANAMQSARSAHSFFGQGIEGEPCLVETSGNRDAHLILRGGSGGPNFDAANVSRAVEAGRERGVQRPVVVDCSHGNSQKDHRRQSQVLRSVIEQVERGQGGVAGVMLESYLVEGNQDSNRGNARRFGQSITDACINWKDTEYLVKSLADAL</sequence>
<dbReference type="SUPFAM" id="SSF51569">
    <property type="entry name" value="Aldolase"/>
    <property type="match status" value="1"/>
</dbReference>
<dbReference type="PIRSF" id="PIRSF001361">
    <property type="entry name" value="DAHP_synthase"/>
    <property type="match status" value="1"/>
</dbReference>
<dbReference type="GO" id="GO:0005737">
    <property type="term" value="C:cytoplasm"/>
    <property type="evidence" value="ECO:0007669"/>
    <property type="project" value="TreeGrafter"/>
</dbReference>
<dbReference type="RefSeq" id="WP_191616799.1">
    <property type="nucleotide sequence ID" value="NZ_JACYFG010000013.1"/>
</dbReference>
<organism evidence="11 12">
    <name type="scientific">Pelagicoccus enzymogenes</name>
    <dbReference type="NCBI Taxonomy" id="2773457"/>
    <lineage>
        <taxon>Bacteria</taxon>
        <taxon>Pseudomonadati</taxon>
        <taxon>Verrucomicrobiota</taxon>
        <taxon>Opitutia</taxon>
        <taxon>Puniceicoccales</taxon>
        <taxon>Pelagicoccaceae</taxon>
        <taxon>Pelagicoccus</taxon>
    </lineage>
</organism>
<proteinExistence type="inferred from homology"/>
<evidence type="ECO:0000256" key="6">
    <source>
        <dbReference type="ARBA" id="ARBA00023141"/>
    </source>
</evidence>
<keyword evidence="12" id="KW-1185">Reference proteome</keyword>
<accession>A0A927F744</accession>
<protein>
    <recommendedName>
        <fullName evidence="8">Phospho-2-dehydro-3-deoxyheptonate aldolase</fullName>
        <ecNumber evidence="8">2.5.1.54</ecNumber>
    </recommendedName>
</protein>